<evidence type="ECO:0008006" key="6">
    <source>
        <dbReference type="Google" id="ProtNLM"/>
    </source>
</evidence>
<keyword evidence="2" id="KW-0325">Glycoprotein</keyword>
<dbReference type="Pfam" id="PF17064">
    <property type="entry name" value="QVR"/>
    <property type="match status" value="1"/>
</dbReference>
<dbReference type="AlphaFoldDB" id="A0A9D4DPE0"/>
<reference evidence="4" key="1">
    <citation type="journal article" date="2019" name="bioRxiv">
        <title>The Genome of the Zebra Mussel, Dreissena polymorpha: A Resource for Invasive Species Research.</title>
        <authorList>
            <person name="McCartney M.A."/>
            <person name="Auch B."/>
            <person name="Kono T."/>
            <person name="Mallez S."/>
            <person name="Zhang Y."/>
            <person name="Obille A."/>
            <person name="Becker A."/>
            <person name="Abrahante J.E."/>
            <person name="Garbe J."/>
            <person name="Badalamenti J.P."/>
            <person name="Herman A."/>
            <person name="Mangelson H."/>
            <person name="Liachko I."/>
            <person name="Sullivan S."/>
            <person name="Sone E.D."/>
            <person name="Koren S."/>
            <person name="Silverstein K.A.T."/>
            <person name="Beckman K.B."/>
            <person name="Gohl D.M."/>
        </authorList>
    </citation>
    <scope>NUCLEOTIDE SEQUENCE</scope>
    <source>
        <strain evidence="4">Duluth1</strain>
        <tissue evidence="4">Whole animal</tissue>
    </source>
</reference>
<dbReference type="GO" id="GO:0032222">
    <property type="term" value="P:regulation of synaptic transmission, cholinergic"/>
    <property type="evidence" value="ECO:0007669"/>
    <property type="project" value="InterPro"/>
</dbReference>
<evidence type="ECO:0000256" key="2">
    <source>
        <dbReference type="ARBA" id="ARBA00023180"/>
    </source>
</evidence>
<feature type="chain" id="PRO_5038362457" description="Protein quiver" evidence="3">
    <location>
        <begin position="23"/>
        <end position="124"/>
    </location>
</feature>
<dbReference type="GO" id="GO:0030431">
    <property type="term" value="P:sleep"/>
    <property type="evidence" value="ECO:0007669"/>
    <property type="project" value="InterPro"/>
</dbReference>
<organism evidence="4 5">
    <name type="scientific">Dreissena polymorpha</name>
    <name type="common">Zebra mussel</name>
    <name type="synonym">Mytilus polymorpha</name>
    <dbReference type="NCBI Taxonomy" id="45954"/>
    <lineage>
        <taxon>Eukaryota</taxon>
        <taxon>Metazoa</taxon>
        <taxon>Spiralia</taxon>
        <taxon>Lophotrochozoa</taxon>
        <taxon>Mollusca</taxon>
        <taxon>Bivalvia</taxon>
        <taxon>Autobranchia</taxon>
        <taxon>Heteroconchia</taxon>
        <taxon>Euheterodonta</taxon>
        <taxon>Imparidentia</taxon>
        <taxon>Neoheterodontei</taxon>
        <taxon>Myida</taxon>
        <taxon>Dreissenoidea</taxon>
        <taxon>Dreissenidae</taxon>
        <taxon>Dreissena</taxon>
    </lineage>
</organism>
<sequence>MATSFLLTVALVICLCAGYSAAIKCYACPMDDTTCRDPFDTRNRTLVDNCTQCMKTKGEQYDKIVERSCVTDVLVDSNCKKDKKWDVDVTICRCSSDKCNGALSSYFTMATILSPLLMFATHVL</sequence>
<evidence type="ECO:0000313" key="5">
    <source>
        <dbReference type="Proteomes" id="UP000828390"/>
    </source>
</evidence>
<comment type="caution">
    <text evidence="4">The sequence shown here is derived from an EMBL/GenBank/DDBJ whole genome shotgun (WGS) entry which is preliminary data.</text>
</comment>
<dbReference type="EMBL" id="JAIWYP010000010">
    <property type="protein sequence ID" value="KAH3751294.1"/>
    <property type="molecule type" value="Genomic_DNA"/>
</dbReference>
<dbReference type="InterPro" id="IPR050975">
    <property type="entry name" value="Sleep_regulator"/>
</dbReference>
<keyword evidence="5" id="KW-1185">Reference proteome</keyword>
<dbReference type="InterPro" id="IPR031424">
    <property type="entry name" value="QVR-like"/>
</dbReference>
<proteinExistence type="predicted"/>
<evidence type="ECO:0000313" key="4">
    <source>
        <dbReference type="EMBL" id="KAH3751294.1"/>
    </source>
</evidence>
<reference evidence="4" key="2">
    <citation type="submission" date="2020-11" db="EMBL/GenBank/DDBJ databases">
        <authorList>
            <person name="McCartney M.A."/>
            <person name="Auch B."/>
            <person name="Kono T."/>
            <person name="Mallez S."/>
            <person name="Becker A."/>
            <person name="Gohl D.M."/>
            <person name="Silverstein K.A.T."/>
            <person name="Koren S."/>
            <person name="Bechman K.B."/>
            <person name="Herman A."/>
            <person name="Abrahante J.E."/>
            <person name="Garbe J."/>
        </authorList>
    </citation>
    <scope>NUCLEOTIDE SEQUENCE</scope>
    <source>
        <strain evidence="4">Duluth1</strain>
        <tissue evidence="4">Whole animal</tissue>
    </source>
</reference>
<evidence type="ECO:0000256" key="3">
    <source>
        <dbReference type="SAM" id="SignalP"/>
    </source>
</evidence>
<dbReference type="OrthoDB" id="6083863at2759"/>
<gene>
    <name evidence="4" type="ORF">DPMN_185847</name>
</gene>
<dbReference type="PANTHER" id="PTHR33562">
    <property type="entry name" value="ATILLA, ISOFORM B-RELATED-RELATED"/>
    <property type="match status" value="1"/>
</dbReference>
<keyword evidence="1 3" id="KW-0732">Signal</keyword>
<accession>A0A9D4DPE0</accession>
<evidence type="ECO:0000256" key="1">
    <source>
        <dbReference type="ARBA" id="ARBA00022729"/>
    </source>
</evidence>
<dbReference type="Proteomes" id="UP000828390">
    <property type="component" value="Unassembled WGS sequence"/>
</dbReference>
<protein>
    <recommendedName>
        <fullName evidence="6">Protein quiver</fullName>
    </recommendedName>
</protein>
<name>A0A9D4DPE0_DREPO</name>
<feature type="signal peptide" evidence="3">
    <location>
        <begin position="1"/>
        <end position="22"/>
    </location>
</feature>